<keyword evidence="2" id="KW-1185">Reference proteome</keyword>
<accession>A0A811VA24</accession>
<dbReference type="Proteomes" id="UP000606786">
    <property type="component" value="Unassembled WGS sequence"/>
</dbReference>
<sequence>MFDVSTMNGLVSGFNRQLLRMKPFIYIDNEIDNDMTAIKVASLCSISPIVDRLALDCHLTLSILANAAATLFVYEYVASLPTTVTKNPFNTDVVCGSALAANRPLGDGIVAWVVFSAFSSKQALGDEFGNKQNFILFLLNIFLPYFTIKHVS</sequence>
<evidence type="ECO:0000313" key="2">
    <source>
        <dbReference type="Proteomes" id="UP000606786"/>
    </source>
</evidence>
<name>A0A811VA24_CERCA</name>
<evidence type="ECO:0000313" key="1">
    <source>
        <dbReference type="EMBL" id="CAD7006636.1"/>
    </source>
</evidence>
<dbReference type="AlphaFoldDB" id="A0A811VA24"/>
<protein>
    <submittedName>
        <fullName evidence="1">(Mediterranean fruit fly) hypothetical protein</fullName>
    </submittedName>
</protein>
<gene>
    <name evidence="1" type="ORF">CCAP1982_LOCUS14942</name>
</gene>
<comment type="caution">
    <text evidence="1">The sequence shown here is derived from an EMBL/GenBank/DDBJ whole genome shotgun (WGS) entry which is preliminary data.</text>
</comment>
<dbReference type="EMBL" id="CAJHJT010000034">
    <property type="protein sequence ID" value="CAD7006636.1"/>
    <property type="molecule type" value="Genomic_DNA"/>
</dbReference>
<reference evidence="1" key="1">
    <citation type="submission" date="2020-11" db="EMBL/GenBank/DDBJ databases">
        <authorList>
            <person name="Whitehead M."/>
        </authorList>
    </citation>
    <scope>NUCLEOTIDE SEQUENCE</scope>
    <source>
        <strain evidence="1">EGII</strain>
    </source>
</reference>
<proteinExistence type="predicted"/>
<organism evidence="1 2">
    <name type="scientific">Ceratitis capitata</name>
    <name type="common">Mediterranean fruit fly</name>
    <name type="synonym">Tephritis capitata</name>
    <dbReference type="NCBI Taxonomy" id="7213"/>
    <lineage>
        <taxon>Eukaryota</taxon>
        <taxon>Metazoa</taxon>
        <taxon>Ecdysozoa</taxon>
        <taxon>Arthropoda</taxon>
        <taxon>Hexapoda</taxon>
        <taxon>Insecta</taxon>
        <taxon>Pterygota</taxon>
        <taxon>Neoptera</taxon>
        <taxon>Endopterygota</taxon>
        <taxon>Diptera</taxon>
        <taxon>Brachycera</taxon>
        <taxon>Muscomorpha</taxon>
        <taxon>Tephritoidea</taxon>
        <taxon>Tephritidae</taxon>
        <taxon>Ceratitis</taxon>
        <taxon>Ceratitis</taxon>
    </lineage>
</organism>